<evidence type="ECO:0000256" key="1">
    <source>
        <dbReference type="PROSITE-ProRule" id="PRU00339"/>
    </source>
</evidence>
<feature type="repeat" description="TPR" evidence="1">
    <location>
        <begin position="196"/>
        <end position="229"/>
    </location>
</feature>
<gene>
    <name evidence="2" type="ORF">AAY24_04195</name>
</gene>
<protein>
    <submittedName>
        <fullName evidence="2">Uncharacterized protein</fullName>
    </submittedName>
</protein>
<organism evidence="2 3">
    <name type="scientific">Sedimenticola thiotaurini</name>
    <dbReference type="NCBI Taxonomy" id="1543721"/>
    <lineage>
        <taxon>Bacteria</taxon>
        <taxon>Pseudomonadati</taxon>
        <taxon>Pseudomonadota</taxon>
        <taxon>Gammaproteobacteria</taxon>
        <taxon>Chromatiales</taxon>
        <taxon>Sedimenticolaceae</taxon>
        <taxon>Sedimenticola</taxon>
    </lineage>
</organism>
<dbReference type="SUPFAM" id="SSF48452">
    <property type="entry name" value="TPR-like"/>
    <property type="match status" value="4"/>
</dbReference>
<sequence length="923" mass="102763">MNKILSGVFYLSLSLLVAGCGSPIDDQQHVENARQFLNSGDQKSALIELKSALQQNPDNSEARSYLGQLYLQAGNFGAAEKELKKAKQLGADDNDVLPSLSQAQLQLREIDEVLAIDTSQLDPLALGQVLAAKGIAHLTRGESSEAAELTEKALSMAANSPYVRVARASAYLRGEDAVEKARAELEKAFEIDNNYPAAWSLLGDLEVKEKHLEEAREAYTKSISLQPTNLSDRNKRVTVNILLNDLKKAQYDLDILKKKLPGNPGVAFSQGLVYLVSQKLEDAKSAFDLALLDQERYPLSLFYLAYVNYQQGNMAQAETHAERYFTINPDYLPNRKLLAEIKYAKNQYDNVERLLTPVLKDNEKDEGILNILAKTQLMQGKTAEGIALLNNLVEQYPDSVDARIRLGAGLLLSGSEEDGFKELDVAIKQDDSNHRADIFRVLSYLRLKQIDNAHQAVSEFQSRAPDSEIPYNLSGMIYLAERDYKAARKALEQSWKMKPGNTDAGHNLAAILIMDRDYNGARNYLDEVLAAHPDNLETLVKLAELDALEGKTEQQVRKLEKAIRLYPSAVKPRTMLANHFIQIGKPGQVAGLIETLDLETKRQVPVMTVIANQKLAQGDFESAEREALKIIERDPDGANGYFLLAQARMGLGQTDQAETALLEALEKDEQFLSARIALLRLLARKQDIPAIEHQLAILKTTAADNEEVIRVEFALEELKGDHQQALVLAERLFKAYPTTENMLALSRQRLRVGDSDGALSLQETWADKNSDNFTANLILAETYTQLGKYDLSARYYKKALELSPDNVLVLNNLAWSLREGDPEQALVYAEKANELKPGTVTLMDTLAMVYLANKNPDKALQTIKEARYLDPENRTLRLHEAKINAAAGNKELAVETLQELLSKEEEFAEKSEAEALLKSLKNG</sequence>
<dbReference type="Pfam" id="PF13181">
    <property type="entry name" value="TPR_8"/>
    <property type="match status" value="2"/>
</dbReference>
<dbReference type="KEGG" id="seds:AAY24_04195"/>
<dbReference type="Pfam" id="PF14559">
    <property type="entry name" value="TPR_19"/>
    <property type="match status" value="3"/>
</dbReference>
<dbReference type="Proteomes" id="UP000034410">
    <property type="component" value="Chromosome"/>
</dbReference>
<keyword evidence="1" id="KW-0802">TPR repeat</keyword>
<feature type="repeat" description="TPR" evidence="1">
    <location>
        <begin position="60"/>
        <end position="93"/>
    </location>
</feature>
<dbReference type="SMART" id="SM00028">
    <property type="entry name" value="TPR"/>
    <property type="match status" value="14"/>
</dbReference>
<dbReference type="InterPro" id="IPR011990">
    <property type="entry name" value="TPR-like_helical_dom_sf"/>
</dbReference>
<dbReference type="PROSITE" id="PS50293">
    <property type="entry name" value="TPR_REGION"/>
    <property type="match status" value="1"/>
</dbReference>
<dbReference type="Pfam" id="PF13432">
    <property type="entry name" value="TPR_16"/>
    <property type="match status" value="2"/>
</dbReference>
<reference evidence="2 3" key="1">
    <citation type="journal article" date="2015" name="Genome Announc.">
        <title>Complete Genome Sequence of Sedimenticola thiotaurini Strain SIP-G1, a Polyphosphate- and Polyhydroxyalkanoate-Accumulating Sulfur-Oxidizing Gammaproteobacterium Isolated from Salt Marsh Sediments.</title>
        <authorList>
            <person name="Flood B.E."/>
            <person name="Jones D.S."/>
            <person name="Bailey J.V."/>
        </authorList>
    </citation>
    <scope>NUCLEOTIDE SEQUENCE [LARGE SCALE GENOMIC DNA]</scope>
    <source>
        <strain evidence="2 3">SIP-G1</strain>
    </source>
</reference>
<dbReference type="NCBIfam" id="TIGR02917">
    <property type="entry name" value="PEP_TPR_lipo"/>
    <property type="match status" value="1"/>
</dbReference>
<feature type="repeat" description="TPR" evidence="1">
    <location>
        <begin position="840"/>
        <end position="873"/>
    </location>
</feature>
<name>A0A0F7JVS7_9GAMM</name>
<evidence type="ECO:0000313" key="2">
    <source>
        <dbReference type="EMBL" id="AKH19692.1"/>
    </source>
</evidence>
<evidence type="ECO:0000313" key="3">
    <source>
        <dbReference type="Proteomes" id="UP000034410"/>
    </source>
</evidence>
<dbReference type="PROSITE" id="PS50005">
    <property type="entry name" value="TPR"/>
    <property type="match status" value="4"/>
</dbReference>
<dbReference type="PATRIC" id="fig|1543721.4.peg.876"/>
<dbReference type="PANTHER" id="PTHR12558">
    <property type="entry name" value="CELL DIVISION CYCLE 16,23,27"/>
    <property type="match status" value="1"/>
</dbReference>
<keyword evidence="3" id="KW-1185">Reference proteome</keyword>
<proteinExistence type="predicted"/>
<dbReference type="Gene3D" id="1.25.40.10">
    <property type="entry name" value="Tetratricopeptide repeat domain"/>
    <property type="match status" value="5"/>
</dbReference>
<dbReference type="EMBL" id="CP011412">
    <property type="protein sequence ID" value="AKH19692.1"/>
    <property type="molecule type" value="Genomic_DNA"/>
</dbReference>
<dbReference type="PANTHER" id="PTHR12558:SF13">
    <property type="entry name" value="CELL DIVISION CYCLE PROTEIN 27 HOMOLOG"/>
    <property type="match status" value="1"/>
</dbReference>
<dbReference type="Pfam" id="PF13174">
    <property type="entry name" value="TPR_6"/>
    <property type="match status" value="1"/>
</dbReference>
<dbReference type="PROSITE" id="PS51257">
    <property type="entry name" value="PROKAR_LIPOPROTEIN"/>
    <property type="match status" value="1"/>
</dbReference>
<feature type="repeat" description="TPR" evidence="1">
    <location>
        <begin position="773"/>
        <end position="806"/>
    </location>
</feature>
<dbReference type="InterPro" id="IPR014266">
    <property type="entry name" value="PEP-CTERM_TPR_PrsT"/>
</dbReference>
<accession>A0A0F7JVS7</accession>
<dbReference type="RefSeq" id="WP_046858628.1">
    <property type="nucleotide sequence ID" value="NZ_CP011412.1"/>
</dbReference>
<dbReference type="AlphaFoldDB" id="A0A0F7JVS7"/>
<dbReference type="InterPro" id="IPR019734">
    <property type="entry name" value="TPR_rpt"/>
</dbReference>